<dbReference type="RefSeq" id="XP_019054658.1">
    <property type="nucleotide sequence ID" value="XM_019199113.1"/>
</dbReference>
<dbReference type="OrthoDB" id="2012683at2759"/>
<dbReference type="Gene3D" id="1.25.10.10">
    <property type="entry name" value="Leucine-rich Repeat Variant"/>
    <property type="match status" value="1"/>
</dbReference>
<dbReference type="InterPro" id="IPR007216">
    <property type="entry name" value="CNOT9"/>
</dbReference>
<gene>
    <name evidence="3" type="primary">LOC104605372</name>
</gene>
<dbReference type="GO" id="GO:0017148">
    <property type="term" value="P:negative regulation of translation"/>
    <property type="evidence" value="ECO:0000318"/>
    <property type="project" value="GO_Central"/>
</dbReference>
<dbReference type="OMA" id="HISAPVH"/>
<proteinExistence type="inferred from homology"/>
<dbReference type="InterPro" id="IPR011989">
    <property type="entry name" value="ARM-like"/>
</dbReference>
<sequence>MEIAKSDEIQDIHELQEDQWEERTLNLLADSKIDQEFSAAKSQKRGRRKHSLKWMRTPMAIPEVILELQEEKLRETALRCLSTFLIERREEDPENYYRTGFLLYHSCGTMAILVQVSAKTSFTHHVCILFIRKPKKEIREVVCSLKQEMVAFFQKMTDGSLNIRSSKRLANVITLLQSIAANHETRWKLVKSRVPNFLVPLILFQSPLEVFHNVRAVALSVIGILCQTRDRKVIKWAIESNMVGICQISIKNGNELSKVIGMHILEAILQDWSGICYICSPRNNHLLGLMETWDNLVALLAVYQDFSPRLLFHIIRCYVLLCNHMRGFNIVMAKLPKPLLDGSFQDMLEEFPVIRSLLHHLLLTIGNAENCFLTTP</sequence>
<name>A0A1U8Q790_NELNU</name>
<dbReference type="GeneID" id="104605372"/>
<organism evidence="2 3">
    <name type="scientific">Nelumbo nucifera</name>
    <name type="common">Sacred lotus</name>
    <dbReference type="NCBI Taxonomy" id="4432"/>
    <lineage>
        <taxon>Eukaryota</taxon>
        <taxon>Viridiplantae</taxon>
        <taxon>Streptophyta</taxon>
        <taxon>Embryophyta</taxon>
        <taxon>Tracheophyta</taxon>
        <taxon>Spermatophyta</taxon>
        <taxon>Magnoliopsida</taxon>
        <taxon>Proteales</taxon>
        <taxon>Nelumbonaceae</taxon>
        <taxon>Nelumbo</taxon>
    </lineage>
</organism>
<dbReference type="AlphaFoldDB" id="A0A1U8Q790"/>
<dbReference type="GO" id="GO:0000932">
    <property type="term" value="C:P-body"/>
    <property type="evidence" value="ECO:0000318"/>
    <property type="project" value="GO_Central"/>
</dbReference>
<comment type="similarity">
    <text evidence="1">Belongs to the CNOT9 family.</text>
</comment>
<keyword evidence="2" id="KW-1185">Reference proteome</keyword>
<accession>A0A1U8Q790</accession>
<dbReference type="GO" id="GO:0006402">
    <property type="term" value="P:mRNA catabolic process"/>
    <property type="evidence" value="ECO:0007669"/>
    <property type="project" value="InterPro"/>
</dbReference>
<evidence type="ECO:0000313" key="2">
    <source>
        <dbReference type="Proteomes" id="UP000189703"/>
    </source>
</evidence>
<dbReference type="SUPFAM" id="SSF48371">
    <property type="entry name" value="ARM repeat"/>
    <property type="match status" value="1"/>
</dbReference>
<dbReference type="Proteomes" id="UP000189703">
    <property type="component" value="Unplaced"/>
</dbReference>
<dbReference type="Pfam" id="PF04078">
    <property type="entry name" value="Rcd1"/>
    <property type="match status" value="1"/>
</dbReference>
<dbReference type="GO" id="GO:0030015">
    <property type="term" value="C:CCR4-NOT core complex"/>
    <property type="evidence" value="ECO:0000318"/>
    <property type="project" value="GO_Central"/>
</dbReference>
<reference evidence="3" key="1">
    <citation type="submission" date="2025-08" db="UniProtKB">
        <authorList>
            <consortium name="RefSeq"/>
        </authorList>
    </citation>
    <scope>IDENTIFICATION</scope>
</reference>
<dbReference type="PANTHER" id="PTHR12262">
    <property type="entry name" value="CCR4-NOT TRANSCRIPTION COMPLEX SUBUNIT 9"/>
    <property type="match status" value="1"/>
</dbReference>
<protein>
    <submittedName>
        <fullName evidence="3">Cell differentiation protein rcd1-like isoform X1</fullName>
    </submittedName>
</protein>
<evidence type="ECO:0000256" key="1">
    <source>
        <dbReference type="ARBA" id="ARBA00006385"/>
    </source>
</evidence>
<dbReference type="InterPro" id="IPR016024">
    <property type="entry name" value="ARM-type_fold"/>
</dbReference>
<dbReference type="InParanoid" id="A0A1U8Q790"/>
<dbReference type="STRING" id="4432.A0A1U8Q790"/>
<evidence type="ECO:0000313" key="3">
    <source>
        <dbReference type="RefSeq" id="XP_019054658.1"/>
    </source>
</evidence>